<dbReference type="AlphaFoldDB" id="H2Y6Z1"/>
<dbReference type="SUPFAM" id="SSF53300">
    <property type="entry name" value="vWA-like"/>
    <property type="match status" value="1"/>
</dbReference>
<dbReference type="InterPro" id="IPR036465">
    <property type="entry name" value="vWFA_dom_sf"/>
</dbReference>
<dbReference type="Proteomes" id="UP000007875">
    <property type="component" value="Unassembled WGS sequence"/>
</dbReference>
<dbReference type="Ensembl" id="ENSCSAVT00000001100.1">
    <property type="protein sequence ID" value="ENSCSAVP00000001089.1"/>
    <property type="gene ID" value="ENSCSAVG00000000608.1"/>
</dbReference>
<dbReference type="PROSITE" id="PS50234">
    <property type="entry name" value="VWFA"/>
    <property type="match status" value="1"/>
</dbReference>
<evidence type="ECO:0000313" key="2">
    <source>
        <dbReference type="Ensembl" id="ENSCSAVP00000001089.1"/>
    </source>
</evidence>
<dbReference type="InterPro" id="IPR002035">
    <property type="entry name" value="VWF_A"/>
</dbReference>
<reference evidence="2" key="2">
    <citation type="submission" date="2025-08" db="UniProtKB">
        <authorList>
            <consortium name="Ensembl"/>
        </authorList>
    </citation>
    <scope>IDENTIFICATION</scope>
</reference>
<dbReference type="PRINTS" id="PR00453">
    <property type="entry name" value="VWFADOMAIN"/>
</dbReference>
<name>H2Y6Z1_CIOSA</name>
<dbReference type="STRING" id="51511.ENSCSAVP00000001089"/>
<dbReference type="InterPro" id="IPR050525">
    <property type="entry name" value="ECM_Assembly_Org"/>
</dbReference>
<accession>H2Y6Z1</accession>
<dbReference type="HOGENOM" id="CLU_2222283_0_0_1"/>
<proteinExistence type="predicted"/>
<sequence>MVIATDTYICLKTALPTCKLLLCPAACPKVDIVFLLDGSGSILPFEFVIIKDWVERITLSFDISANSSVAVGVMQFSDPHLTRTEFEIGTHTTKEGFFGCDEKRHT</sequence>
<dbReference type="Gene3D" id="3.40.50.410">
    <property type="entry name" value="von Willebrand factor, type A domain"/>
    <property type="match status" value="1"/>
</dbReference>
<evidence type="ECO:0000259" key="1">
    <source>
        <dbReference type="PROSITE" id="PS50234"/>
    </source>
</evidence>
<keyword evidence="3" id="KW-1185">Reference proteome</keyword>
<protein>
    <recommendedName>
        <fullName evidence="1">VWFA domain-containing protein</fullName>
    </recommendedName>
</protein>
<feature type="domain" description="VWFA" evidence="1">
    <location>
        <begin position="31"/>
        <end position="95"/>
    </location>
</feature>
<dbReference type="Pfam" id="PF00092">
    <property type="entry name" value="VWA"/>
    <property type="match status" value="1"/>
</dbReference>
<evidence type="ECO:0000313" key="3">
    <source>
        <dbReference type="Proteomes" id="UP000007875"/>
    </source>
</evidence>
<dbReference type="PANTHER" id="PTHR24020">
    <property type="entry name" value="COLLAGEN ALPHA"/>
    <property type="match status" value="1"/>
</dbReference>
<dbReference type="PANTHER" id="PTHR24020:SF84">
    <property type="entry name" value="VWFA DOMAIN-CONTAINING PROTEIN"/>
    <property type="match status" value="1"/>
</dbReference>
<reference evidence="2" key="3">
    <citation type="submission" date="2025-09" db="UniProtKB">
        <authorList>
            <consortium name="Ensembl"/>
        </authorList>
    </citation>
    <scope>IDENTIFICATION</scope>
</reference>
<dbReference type="InParanoid" id="H2Y6Z1"/>
<organism evidence="2 3">
    <name type="scientific">Ciona savignyi</name>
    <name type="common">Pacific transparent sea squirt</name>
    <dbReference type="NCBI Taxonomy" id="51511"/>
    <lineage>
        <taxon>Eukaryota</taxon>
        <taxon>Metazoa</taxon>
        <taxon>Chordata</taxon>
        <taxon>Tunicata</taxon>
        <taxon>Ascidiacea</taxon>
        <taxon>Phlebobranchia</taxon>
        <taxon>Cionidae</taxon>
        <taxon>Ciona</taxon>
    </lineage>
</organism>
<reference evidence="3" key="1">
    <citation type="submission" date="2003-08" db="EMBL/GenBank/DDBJ databases">
        <authorList>
            <person name="Birren B."/>
            <person name="Nusbaum C."/>
            <person name="Abebe A."/>
            <person name="Abouelleil A."/>
            <person name="Adekoya E."/>
            <person name="Ait-zahra M."/>
            <person name="Allen N."/>
            <person name="Allen T."/>
            <person name="An P."/>
            <person name="Anderson M."/>
            <person name="Anderson S."/>
            <person name="Arachchi H."/>
            <person name="Armbruster J."/>
            <person name="Bachantsang P."/>
            <person name="Baldwin J."/>
            <person name="Barry A."/>
            <person name="Bayul T."/>
            <person name="Blitshsteyn B."/>
            <person name="Bloom T."/>
            <person name="Blye J."/>
            <person name="Boguslavskiy L."/>
            <person name="Borowsky M."/>
            <person name="Boukhgalter B."/>
            <person name="Brunache A."/>
            <person name="Butler J."/>
            <person name="Calixte N."/>
            <person name="Calvo S."/>
            <person name="Camarata J."/>
            <person name="Campo K."/>
            <person name="Chang J."/>
            <person name="Cheshatsang Y."/>
            <person name="Citroen M."/>
            <person name="Collymore A."/>
            <person name="Considine T."/>
            <person name="Cook A."/>
            <person name="Cooke P."/>
            <person name="Corum B."/>
            <person name="Cuomo C."/>
            <person name="David R."/>
            <person name="Dawoe T."/>
            <person name="Degray S."/>
            <person name="Dodge S."/>
            <person name="Dooley K."/>
            <person name="Dorje P."/>
            <person name="Dorjee K."/>
            <person name="Dorris L."/>
            <person name="Duffey N."/>
            <person name="Dupes A."/>
            <person name="Elkins T."/>
            <person name="Engels R."/>
            <person name="Erickson J."/>
            <person name="Farina A."/>
            <person name="Faro S."/>
            <person name="Ferreira P."/>
            <person name="Fischer H."/>
            <person name="Fitzgerald M."/>
            <person name="Foley K."/>
            <person name="Gage D."/>
            <person name="Galagan J."/>
            <person name="Gearin G."/>
            <person name="Gnerre S."/>
            <person name="Gnirke A."/>
            <person name="Goyette A."/>
            <person name="Graham J."/>
            <person name="Grandbois E."/>
            <person name="Gyaltsen K."/>
            <person name="Hafez N."/>
            <person name="Hagopian D."/>
            <person name="Hagos B."/>
            <person name="Hall J."/>
            <person name="Hatcher B."/>
            <person name="Heller A."/>
            <person name="Higgins H."/>
            <person name="Honan T."/>
            <person name="Horn A."/>
            <person name="Houde N."/>
            <person name="Hughes L."/>
            <person name="Hulme W."/>
            <person name="Husby E."/>
            <person name="Iliev I."/>
            <person name="Jaffe D."/>
            <person name="Jones C."/>
            <person name="Kamal M."/>
            <person name="Kamat A."/>
            <person name="Kamvysselis M."/>
            <person name="Karlsson E."/>
            <person name="Kells C."/>
            <person name="Kieu A."/>
            <person name="Kisner P."/>
            <person name="Kodira C."/>
            <person name="Kulbokas E."/>
            <person name="Labutti K."/>
            <person name="Lama D."/>
            <person name="Landers T."/>
            <person name="Leger J."/>
            <person name="Levine S."/>
            <person name="Lewis D."/>
            <person name="Lewis T."/>
            <person name="Lindblad-toh K."/>
            <person name="Liu X."/>
            <person name="Lokyitsang T."/>
            <person name="Lokyitsang Y."/>
            <person name="Lucien O."/>
            <person name="Lui A."/>
            <person name="Ma L.J."/>
            <person name="Mabbitt R."/>
            <person name="Macdonald J."/>
            <person name="Maclean C."/>
            <person name="Major J."/>
            <person name="Manning J."/>
            <person name="Marabella R."/>
            <person name="Maru K."/>
            <person name="Matthews C."/>
            <person name="Mauceli E."/>
            <person name="Mccarthy M."/>
            <person name="Mcdonough S."/>
            <person name="Mcghee T."/>
            <person name="Meldrim J."/>
            <person name="Meneus L."/>
            <person name="Mesirov J."/>
            <person name="Mihalev A."/>
            <person name="Mihova T."/>
            <person name="Mikkelsen T."/>
            <person name="Mlenga V."/>
            <person name="Moru K."/>
            <person name="Mozes J."/>
            <person name="Mulrain L."/>
            <person name="Munson G."/>
            <person name="Naylor J."/>
            <person name="Newes C."/>
            <person name="Nguyen C."/>
            <person name="Nguyen N."/>
            <person name="Nguyen T."/>
            <person name="Nicol R."/>
            <person name="Nielsen C."/>
            <person name="Nizzari M."/>
            <person name="Norbu C."/>
            <person name="Norbu N."/>
            <person name="O'donnell P."/>
            <person name="Okoawo O."/>
            <person name="O'leary S."/>
            <person name="Omotosho B."/>
            <person name="O'neill K."/>
            <person name="Osman S."/>
            <person name="Parker S."/>
            <person name="Perrin D."/>
            <person name="Phunkhang P."/>
            <person name="Piqani B."/>
            <person name="Purcell S."/>
            <person name="Rachupka T."/>
            <person name="Ramasamy U."/>
            <person name="Rameau R."/>
            <person name="Ray V."/>
            <person name="Raymond C."/>
            <person name="Retta R."/>
            <person name="Richardson S."/>
            <person name="Rise C."/>
            <person name="Rodriguez J."/>
            <person name="Rogers J."/>
            <person name="Rogov P."/>
            <person name="Rutman M."/>
            <person name="Schupbach R."/>
            <person name="Seaman C."/>
            <person name="Settipalli S."/>
            <person name="Sharpe T."/>
            <person name="Sheridan J."/>
            <person name="Sherpa N."/>
            <person name="Shi J."/>
            <person name="Smirnov S."/>
            <person name="Smith C."/>
            <person name="Sougnez C."/>
            <person name="Spencer B."/>
            <person name="Stalker J."/>
            <person name="Stange-thomann N."/>
            <person name="Stavropoulos S."/>
            <person name="Stetson K."/>
            <person name="Stone C."/>
            <person name="Stone S."/>
            <person name="Stubbs M."/>
            <person name="Talamas J."/>
            <person name="Tchuinga P."/>
            <person name="Tenzing P."/>
            <person name="Tesfaye S."/>
            <person name="Theodore J."/>
            <person name="Thoulutsang Y."/>
            <person name="Topham K."/>
            <person name="Towey S."/>
            <person name="Tsamla T."/>
            <person name="Tsomo N."/>
            <person name="Vallee D."/>
            <person name="Vassiliev H."/>
            <person name="Venkataraman V."/>
            <person name="Vinson J."/>
            <person name="Vo A."/>
            <person name="Wade C."/>
            <person name="Wang S."/>
            <person name="Wangchuk T."/>
            <person name="Wangdi T."/>
            <person name="Whittaker C."/>
            <person name="Wilkinson J."/>
            <person name="Wu Y."/>
            <person name="Wyman D."/>
            <person name="Yadav S."/>
            <person name="Yang S."/>
            <person name="Yang X."/>
            <person name="Yeager S."/>
            <person name="Yee E."/>
            <person name="Young G."/>
            <person name="Zainoun J."/>
            <person name="Zembeck L."/>
            <person name="Zimmer A."/>
            <person name="Zody M."/>
            <person name="Lander E."/>
        </authorList>
    </citation>
    <scope>NUCLEOTIDE SEQUENCE [LARGE SCALE GENOMIC DNA]</scope>
</reference>